<keyword evidence="2 4" id="KW-0436">Ligase</keyword>
<dbReference type="Proteomes" id="UP000326759">
    <property type="component" value="Unassembled WGS sequence"/>
</dbReference>
<comment type="caution">
    <text evidence="4">The sequence shown here is derived from an EMBL/GenBank/DDBJ whole genome shotgun (WGS) entry which is preliminary data.</text>
</comment>
<dbReference type="PANTHER" id="PTHR24096:SF149">
    <property type="entry name" value="AMP-BINDING DOMAIN-CONTAINING PROTEIN-RELATED"/>
    <property type="match status" value="1"/>
</dbReference>
<dbReference type="SUPFAM" id="SSF56801">
    <property type="entry name" value="Acetyl-CoA synthetase-like"/>
    <property type="match status" value="1"/>
</dbReference>
<protein>
    <submittedName>
        <fullName evidence="4">4-coumarate--CoA ligase-like 1</fullName>
    </submittedName>
</protein>
<comment type="similarity">
    <text evidence="1">Belongs to the ATP-dependent AMP-binding enzyme family.</text>
</comment>
<proteinExistence type="inferred from homology"/>
<evidence type="ECO:0000313" key="4">
    <source>
        <dbReference type="EMBL" id="KAB7501002.1"/>
    </source>
</evidence>
<keyword evidence="5" id="KW-1185">Reference proteome</keyword>
<reference evidence="4 5" key="1">
    <citation type="journal article" date="2019" name="PLoS Biol.">
        <title>Sex chromosomes control vertical transmission of feminizing Wolbachia symbionts in an isopod.</title>
        <authorList>
            <person name="Becking T."/>
            <person name="Chebbi M.A."/>
            <person name="Giraud I."/>
            <person name="Moumen B."/>
            <person name="Laverre T."/>
            <person name="Caubet Y."/>
            <person name="Peccoud J."/>
            <person name="Gilbert C."/>
            <person name="Cordaux R."/>
        </authorList>
    </citation>
    <scope>NUCLEOTIDE SEQUENCE [LARGE SCALE GENOMIC DNA]</scope>
    <source>
        <strain evidence="4">ANa2</strain>
        <tissue evidence="4">Whole body excluding digestive tract and cuticle</tissue>
    </source>
</reference>
<organism evidence="4 5">
    <name type="scientific">Armadillidium nasatum</name>
    <dbReference type="NCBI Taxonomy" id="96803"/>
    <lineage>
        <taxon>Eukaryota</taxon>
        <taxon>Metazoa</taxon>
        <taxon>Ecdysozoa</taxon>
        <taxon>Arthropoda</taxon>
        <taxon>Crustacea</taxon>
        <taxon>Multicrustacea</taxon>
        <taxon>Malacostraca</taxon>
        <taxon>Eumalacostraca</taxon>
        <taxon>Peracarida</taxon>
        <taxon>Isopoda</taxon>
        <taxon>Oniscidea</taxon>
        <taxon>Crinocheta</taxon>
        <taxon>Armadillidiidae</taxon>
        <taxon>Armadillidium</taxon>
    </lineage>
</organism>
<dbReference type="Gene3D" id="2.30.38.10">
    <property type="entry name" value="Luciferase, Domain 3"/>
    <property type="match status" value="1"/>
</dbReference>
<evidence type="ECO:0000256" key="1">
    <source>
        <dbReference type="ARBA" id="ARBA00006432"/>
    </source>
</evidence>
<dbReference type="AlphaFoldDB" id="A0A5N5T3Q9"/>
<dbReference type="PANTHER" id="PTHR24096">
    <property type="entry name" value="LONG-CHAIN-FATTY-ACID--COA LIGASE"/>
    <property type="match status" value="1"/>
</dbReference>
<dbReference type="InterPro" id="IPR045851">
    <property type="entry name" value="AMP-bd_C_sf"/>
</dbReference>
<sequence length="344" mass="39947">MKGYFKNQEATDNTLKNGWILTGDIGYYDEEEFFYVTDRLKNIIKVDGCQVSTSEIENELQKHPLVEECCVIGKPDLKHGEVPLAFLKYNYKIMCTRNSVKQFLINECYKAFEEFPPGRLPTLKQVLERCLFFKEYRTENVQREKKQGPKFKLDASKFIEDSKKLFDIFQKDHKILAAAERKYLLKMTEDDHKFYEDQRTVRRGYCTSKPVPLTTSEIKFKKRNIQEIESAKKFKKTDYLESKPSCSYQLYPETDQESTISESASEENIHQSYVEMLATSSNNGSDPDYIADGLSDQQNRRELRTLAEACDRYQISDRAGAAIASSVLVDFGLITRDKMQNVID</sequence>
<dbReference type="GO" id="GO:0016405">
    <property type="term" value="F:CoA-ligase activity"/>
    <property type="evidence" value="ECO:0007669"/>
    <property type="project" value="TreeGrafter"/>
</dbReference>
<dbReference type="InterPro" id="IPR025110">
    <property type="entry name" value="AMP-bd_C"/>
</dbReference>
<evidence type="ECO:0000259" key="3">
    <source>
        <dbReference type="Pfam" id="PF13193"/>
    </source>
</evidence>
<gene>
    <name evidence="4" type="ORF">Anas_11602</name>
</gene>
<feature type="non-terminal residue" evidence="4">
    <location>
        <position position="344"/>
    </location>
</feature>
<dbReference type="OrthoDB" id="408177at2759"/>
<feature type="domain" description="AMP-binding enzyme C-terminal" evidence="3">
    <location>
        <begin position="55"/>
        <end position="103"/>
    </location>
</feature>
<dbReference type="Gene3D" id="3.30.300.30">
    <property type="match status" value="1"/>
</dbReference>
<name>A0A5N5T3Q9_9CRUS</name>
<dbReference type="Pfam" id="PF13193">
    <property type="entry name" value="AMP-binding_C"/>
    <property type="match status" value="1"/>
</dbReference>
<dbReference type="EMBL" id="SEYY01012024">
    <property type="protein sequence ID" value="KAB7501002.1"/>
    <property type="molecule type" value="Genomic_DNA"/>
</dbReference>
<evidence type="ECO:0000256" key="2">
    <source>
        <dbReference type="ARBA" id="ARBA00022598"/>
    </source>
</evidence>
<accession>A0A5N5T3Q9</accession>
<evidence type="ECO:0000313" key="5">
    <source>
        <dbReference type="Proteomes" id="UP000326759"/>
    </source>
</evidence>